<dbReference type="EMBL" id="JABCSC020000003">
    <property type="protein sequence ID" value="NSL56265.1"/>
    <property type="molecule type" value="Genomic_DNA"/>
</dbReference>
<accession>A0ABX2IQ42</accession>
<evidence type="ECO:0000259" key="2">
    <source>
        <dbReference type="PROSITE" id="PS51733"/>
    </source>
</evidence>
<dbReference type="EC" id="6.3.4.15" evidence="3"/>
<dbReference type="Proteomes" id="UP000778523">
    <property type="component" value="Unassembled WGS sequence"/>
</dbReference>
<feature type="domain" description="BPL/LPL catalytic" evidence="2">
    <location>
        <begin position="3"/>
        <end position="196"/>
    </location>
</feature>
<dbReference type="Pfam" id="PF03099">
    <property type="entry name" value="BPL_LplA_LipB"/>
    <property type="match status" value="1"/>
</dbReference>
<evidence type="ECO:0000313" key="4">
    <source>
        <dbReference type="Proteomes" id="UP000778523"/>
    </source>
</evidence>
<dbReference type="PANTHER" id="PTHR12835:SF5">
    <property type="entry name" value="BIOTIN--PROTEIN LIGASE"/>
    <property type="match status" value="1"/>
</dbReference>
<reference evidence="3 4" key="1">
    <citation type="submission" date="2020-06" db="EMBL/GenBank/DDBJ databases">
        <title>Draft genome of Uliginosibacterium sp. IMCC34675.</title>
        <authorList>
            <person name="Song J."/>
        </authorList>
    </citation>
    <scope>NUCLEOTIDE SEQUENCE [LARGE SCALE GENOMIC DNA]</scope>
    <source>
        <strain evidence="3 4">IMCC34675</strain>
    </source>
</reference>
<dbReference type="NCBIfam" id="TIGR00121">
    <property type="entry name" value="birA_ligase"/>
    <property type="match status" value="1"/>
</dbReference>
<proteinExistence type="predicted"/>
<organism evidence="3 4">
    <name type="scientific">Uliginosibacterium aquaticum</name>
    <dbReference type="NCBI Taxonomy" id="2731212"/>
    <lineage>
        <taxon>Bacteria</taxon>
        <taxon>Pseudomonadati</taxon>
        <taxon>Pseudomonadota</taxon>
        <taxon>Betaproteobacteria</taxon>
        <taxon>Rhodocyclales</taxon>
        <taxon>Zoogloeaceae</taxon>
        <taxon>Uliginosibacterium</taxon>
    </lineage>
</organism>
<sequence length="267" mass="28059">MPAVFDYTALLVALGDQRARFDVDHIERCDSTNSVLLARASQGVPSGSVVVCDEQTAGRGRRGRSWRSGNASSSLTFSLLWRLAPGCSSAGLSLAVGLAVAQALESLNVPAVGLKWPNDIWLFGRKLGGVLIEVESDEAGLGLIIGIGLNLRRDAARDAGIDQAFASLDEALPELTREQVLGTILSQLALRLDHFARAGFAALRQDWAARNALYGLPVTVSSESGSHTGRCGHANAEGALELLTACGARVLITSGDLSLRLALAEDA</sequence>
<dbReference type="SUPFAM" id="SSF55681">
    <property type="entry name" value="Class II aaRS and biotin synthetases"/>
    <property type="match status" value="1"/>
</dbReference>
<protein>
    <submittedName>
        <fullName evidence="3">Biotin--[acetyl-CoA-carboxylase] ligase</fullName>
        <ecNumber evidence="3">6.3.4.15</ecNumber>
    </submittedName>
</protein>
<dbReference type="InterPro" id="IPR004143">
    <property type="entry name" value="BPL_LPL_catalytic"/>
</dbReference>
<gene>
    <name evidence="3" type="ORF">HJ583_014600</name>
</gene>
<evidence type="ECO:0000256" key="1">
    <source>
        <dbReference type="ARBA" id="ARBA00022598"/>
    </source>
</evidence>
<keyword evidence="4" id="KW-1185">Reference proteome</keyword>
<dbReference type="Gene3D" id="3.30.930.10">
    <property type="entry name" value="Bira Bifunctional Protein, Domain 2"/>
    <property type="match status" value="1"/>
</dbReference>
<evidence type="ECO:0000313" key="3">
    <source>
        <dbReference type="EMBL" id="NSL56265.1"/>
    </source>
</evidence>
<name>A0ABX2IQ42_9RHOO</name>
<dbReference type="InterPro" id="IPR045864">
    <property type="entry name" value="aa-tRNA-synth_II/BPL/LPL"/>
</dbReference>
<comment type="caution">
    <text evidence="3">The sequence shown here is derived from an EMBL/GenBank/DDBJ whole genome shotgun (WGS) entry which is preliminary data.</text>
</comment>
<dbReference type="GO" id="GO:0004077">
    <property type="term" value="F:biotin--[biotin carboxyl-carrier protein] ligase activity"/>
    <property type="evidence" value="ECO:0007669"/>
    <property type="project" value="UniProtKB-EC"/>
</dbReference>
<dbReference type="InterPro" id="IPR004408">
    <property type="entry name" value="Biotin_CoA_COase_ligase"/>
</dbReference>
<dbReference type="PROSITE" id="PS51733">
    <property type="entry name" value="BPL_LPL_CATALYTIC"/>
    <property type="match status" value="1"/>
</dbReference>
<keyword evidence="1 3" id="KW-0436">Ligase</keyword>
<dbReference type="RefSeq" id="WP_170022574.1">
    <property type="nucleotide sequence ID" value="NZ_JABCSC020000003.1"/>
</dbReference>
<dbReference type="PANTHER" id="PTHR12835">
    <property type="entry name" value="BIOTIN PROTEIN LIGASE"/>
    <property type="match status" value="1"/>
</dbReference>